<evidence type="ECO:0000256" key="1">
    <source>
        <dbReference type="SAM" id="MobiDB-lite"/>
    </source>
</evidence>
<feature type="compositionally biased region" description="Acidic residues" evidence="1">
    <location>
        <begin position="145"/>
        <end position="154"/>
    </location>
</feature>
<feature type="chain" id="PRO_5016558233" description="PepSY domain-containing protein" evidence="2">
    <location>
        <begin position="29"/>
        <end position="603"/>
    </location>
</feature>
<sequence length="603" mass="64019">MKKTLKSIVLLALSANVILSFVAPVVGAAEGEPNPPVVQSEPDPAADPNQNPDPDPNPNTNPEPDPKTVPNANTDPNSGTKPGSDQGPDVNPDPNSEPDPNSNSASDSDPEPQSTPQSPRIPSYTPPTATNPSTAGSAPVRITGDEDETATDEEAVEPVDVAEFLADAAAIDSALAQALADYQGVVATFDFNDETTTDLTGSPRELVEADFTNQEPIEEEKSGMTVVTYQYYTEEDTEQANPEASLVFFYRENTLTAVSIVDINPIVTTALDAAASQSLSLPGTAGQDVLALNPTVTSLTHKKRGGTEYDILTVPSDVDQAKLTLLAVGPTRASIEGTASYNAGETDIKDVLASHIADVSAYDTSQASAEDGSEAPAEEIADDGASEEVPAEGEVAEETEEEASINLAPNVDVAPEDLKTVAELEEGYGLLRDQLNGAASLVTVDDIREALGEASKDETIGSSIFLEYYAIEEDNVIMINVQADKETGELLSLKREHRTPALNEPFPINLEELIALAQEALTIESVQSALGNPTITEYLALENTVRYVWTSFVDEEMGYIEGIYDGVTGNVELFYYAPDTATATEEAPAEEDVTEENTEETTE</sequence>
<feature type="compositionally biased region" description="Pro residues" evidence="1">
    <location>
        <begin position="51"/>
        <end position="63"/>
    </location>
</feature>
<dbReference type="OrthoDB" id="10015878at2"/>
<evidence type="ECO:0000256" key="2">
    <source>
        <dbReference type="SAM" id="SignalP"/>
    </source>
</evidence>
<evidence type="ECO:0000313" key="3">
    <source>
        <dbReference type="EMBL" id="AXY24722.1"/>
    </source>
</evidence>
<feature type="compositionally biased region" description="Acidic residues" evidence="1">
    <location>
        <begin position="587"/>
        <end position="603"/>
    </location>
</feature>
<dbReference type="KEGG" id="abae:CL176_01015"/>
<feature type="compositionally biased region" description="Low complexity" evidence="1">
    <location>
        <begin position="41"/>
        <end position="50"/>
    </location>
</feature>
<name>A0A347WI15_9LACT</name>
<feature type="signal peptide" evidence="2">
    <location>
        <begin position="1"/>
        <end position="28"/>
    </location>
</feature>
<dbReference type="EMBL" id="CP023434">
    <property type="protein sequence ID" value="AXY24722.1"/>
    <property type="molecule type" value="Genomic_DNA"/>
</dbReference>
<protein>
    <recommendedName>
        <fullName evidence="5">PepSY domain-containing protein</fullName>
    </recommendedName>
</protein>
<dbReference type="RefSeq" id="WP_118989646.1">
    <property type="nucleotide sequence ID" value="NZ_CP023434.1"/>
</dbReference>
<evidence type="ECO:0008006" key="5">
    <source>
        <dbReference type="Google" id="ProtNLM"/>
    </source>
</evidence>
<feature type="compositionally biased region" description="Polar residues" evidence="1">
    <location>
        <begin position="70"/>
        <end position="83"/>
    </location>
</feature>
<keyword evidence="4" id="KW-1185">Reference proteome</keyword>
<dbReference type="AlphaFoldDB" id="A0A347WI15"/>
<organism evidence="3 4">
    <name type="scientific">Suicoccus acidiformans</name>
    <dbReference type="NCBI Taxonomy" id="2036206"/>
    <lineage>
        <taxon>Bacteria</taxon>
        <taxon>Bacillati</taxon>
        <taxon>Bacillota</taxon>
        <taxon>Bacilli</taxon>
        <taxon>Lactobacillales</taxon>
        <taxon>Aerococcaceae</taxon>
        <taxon>Suicoccus</taxon>
    </lineage>
</organism>
<evidence type="ECO:0000313" key="4">
    <source>
        <dbReference type="Proteomes" id="UP000263232"/>
    </source>
</evidence>
<keyword evidence="2" id="KW-0732">Signal</keyword>
<feature type="region of interest" description="Disordered" evidence="1">
    <location>
        <begin position="582"/>
        <end position="603"/>
    </location>
</feature>
<feature type="region of interest" description="Disordered" evidence="1">
    <location>
        <begin position="363"/>
        <end position="388"/>
    </location>
</feature>
<feature type="compositionally biased region" description="Acidic residues" evidence="1">
    <location>
        <begin position="371"/>
        <end position="388"/>
    </location>
</feature>
<feature type="compositionally biased region" description="Low complexity" evidence="1">
    <location>
        <begin position="88"/>
        <end position="107"/>
    </location>
</feature>
<reference evidence="3 4" key="1">
    <citation type="submission" date="2017-09" db="EMBL/GenBank/DDBJ databases">
        <title>Complete genome sequence of Oxytococcus suis strain ZY16052.</title>
        <authorList>
            <person name="Li F."/>
        </authorList>
    </citation>
    <scope>NUCLEOTIDE SEQUENCE [LARGE SCALE GENOMIC DNA]</scope>
    <source>
        <strain evidence="3 4">ZY16052</strain>
    </source>
</reference>
<accession>A0A347WI15</accession>
<feature type="compositionally biased region" description="Polar residues" evidence="1">
    <location>
        <begin position="114"/>
        <end position="136"/>
    </location>
</feature>
<proteinExistence type="predicted"/>
<dbReference type="Proteomes" id="UP000263232">
    <property type="component" value="Chromosome"/>
</dbReference>
<gene>
    <name evidence="3" type="ORF">CL176_01015</name>
</gene>
<feature type="region of interest" description="Disordered" evidence="1">
    <location>
        <begin position="28"/>
        <end position="154"/>
    </location>
</feature>